<comment type="caution">
    <text evidence="9">The sequence shown here is derived from an EMBL/GenBank/DDBJ whole genome shotgun (WGS) entry which is preliminary data.</text>
</comment>
<feature type="region of interest" description="Disordered" evidence="7">
    <location>
        <begin position="148"/>
        <end position="170"/>
    </location>
</feature>
<evidence type="ECO:0000256" key="2">
    <source>
        <dbReference type="ARBA" id="ARBA00023015"/>
    </source>
</evidence>
<evidence type="ECO:0000256" key="7">
    <source>
        <dbReference type="SAM" id="MobiDB-lite"/>
    </source>
</evidence>
<organism evidence="9 10">
    <name type="scientific">Apatococcus fuscideae</name>
    <dbReference type="NCBI Taxonomy" id="2026836"/>
    <lineage>
        <taxon>Eukaryota</taxon>
        <taxon>Viridiplantae</taxon>
        <taxon>Chlorophyta</taxon>
        <taxon>core chlorophytes</taxon>
        <taxon>Trebouxiophyceae</taxon>
        <taxon>Chlorellales</taxon>
        <taxon>Chlorellaceae</taxon>
        <taxon>Apatococcus</taxon>
    </lineage>
</organism>
<feature type="region of interest" description="Disordered" evidence="7">
    <location>
        <begin position="1"/>
        <end position="38"/>
    </location>
</feature>
<dbReference type="Gene3D" id="1.10.20.10">
    <property type="entry name" value="Histone, subunit A"/>
    <property type="match status" value="1"/>
</dbReference>
<dbReference type="SUPFAM" id="SSF47113">
    <property type="entry name" value="Histone-fold"/>
    <property type="match status" value="1"/>
</dbReference>
<feature type="domain" description="Transcription factor CBF/NF-Y/archaeal histone" evidence="8">
    <location>
        <begin position="67"/>
        <end position="130"/>
    </location>
</feature>
<dbReference type="InterPro" id="IPR009072">
    <property type="entry name" value="Histone-fold"/>
</dbReference>
<keyword evidence="5" id="KW-0539">Nucleus</keyword>
<reference evidence="9 10" key="1">
    <citation type="journal article" date="2024" name="Nat. Commun.">
        <title>Phylogenomics reveals the evolutionary origins of lichenization in chlorophyte algae.</title>
        <authorList>
            <person name="Puginier C."/>
            <person name="Libourel C."/>
            <person name="Otte J."/>
            <person name="Skaloud P."/>
            <person name="Haon M."/>
            <person name="Grisel S."/>
            <person name="Petersen M."/>
            <person name="Berrin J.G."/>
            <person name="Delaux P.M."/>
            <person name="Dal Grande F."/>
            <person name="Keller J."/>
        </authorList>
    </citation>
    <scope>NUCLEOTIDE SEQUENCE [LARGE SCALE GENOMIC DNA]</scope>
    <source>
        <strain evidence="9 10">SAG 2523</strain>
    </source>
</reference>
<feature type="compositionally biased region" description="Polar residues" evidence="7">
    <location>
        <begin position="25"/>
        <end position="38"/>
    </location>
</feature>
<dbReference type="GO" id="GO:0000978">
    <property type="term" value="F:RNA polymerase II cis-regulatory region sequence-specific DNA binding"/>
    <property type="evidence" value="ECO:0007669"/>
    <property type="project" value="TreeGrafter"/>
</dbReference>
<dbReference type="AlphaFoldDB" id="A0AAW1T100"/>
<evidence type="ECO:0000256" key="1">
    <source>
        <dbReference type="ARBA" id="ARBA00004123"/>
    </source>
</evidence>
<evidence type="ECO:0000256" key="3">
    <source>
        <dbReference type="ARBA" id="ARBA00023125"/>
    </source>
</evidence>
<comment type="subcellular location">
    <subcellularLocation>
        <location evidence="1">Nucleus</location>
    </subcellularLocation>
</comment>
<dbReference type="GO" id="GO:0000981">
    <property type="term" value="F:DNA-binding transcription factor activity, RNA polymerase II-specific"/>
    <property type="evidence" value="ECO:0007669"/>
    <property type="project" value="TreeGrafter"/>
</dbReference>
<proteinExistence type="inferred from homology"/>
<keyword evidence="10" id="KW-1185">Reference proteome</keyword>
<feature type="compositionally biased region" description="Low complexity" evidence="7">
    <location>
        <begin position="403"/>
        <end position="414"/>
    </location>
</feature>
<dbReference type="FunFam" id="1.10.20.10:FF:000006">
    <property type="entry name" value="Nuclear transcription factor Y subunit gamma"/>
    <property type="match status" value="1"/>
</dbReference>
<evidence type="ECO:0000256" key="4">
    <source>
        <dbReference type="ARBA" id="ARBA00023163"/>
    </source>
</evidence>
<keyword evidence="3" id="KW-0238">DNA-binding</keyword>
<dbReference type="EMBL" id="JALJOV010000529">
    <property type="protein sequence ID" value="KAK9863003.1"/>
    <property type="molecule type" value="Genomic_DNA"/>
</dbReference>
<dbReference type="GO" id="GO:0046982">
    <property type="term" value="F:protein heterodimerization activity"/>
    <property type="evidence" value="ECO:0007669"/>
    <property type="project" value="InterPro"/>
</dbReference>
<dbReference type="Proteomes" id="UP001485043">
    <property type="component" value="Unassembled WGS sequence"/>
</dbReference>
<dbReference type="Pfam" id="PF00808">
    <property type="entry name" value="CBFD_NFYB_HMF"/>
    <property type="match status" value="1"/>
</dbReference>
<sequence>MLGPPGMQPQMPGGPSPGQYPSMQFPGNPSFSQTAHLQSQQLRSFWEQQMQEIHEVGADAAEFKNHQLPLARIKKIMKSDEDVRMISAEAPVLFARACEMFILELTLRSWNHSEENKRRTLQRNDIAAAITRTDIFDFLVDIVPREDRGDEGLSARPSQSGMPAASINQSIPYNWPPGMMAPGPANEHALAQPQASMAPMDHSMLHYYLQQQQQQQSQQQPQQHPQLPQGQQLSQAQDGHPTEVYDQPESSYFQQHGVSRPGQQTTASPRIGGANYTASATTVPDPVQELRECGDLAKEAAEILWEMAAMGDTGEGASEMLGKSQQLQAQLRGMIGDYSAQMRQSLRRALEAFETLSNTLEEYHKGNWRSTCCPSTNISYYAARQVAAAPKQRRKSLHSQVLSAKRGASSKASR</sequence>
<feature type="compositionally biased region" description="Polar residues" evidence="7">
    <location>
        <begin position="156"/>
        <end position="170"/>
    </location>
</feature>
<protein>
    <recommendedName>
        <fullName evidence="8">Transcription factor CBF/NF-Y/archaeal histone domain-containing protein</fullName>
    </recommendedName>
</protein>
<dbReference type="CDD" id="cd22908">
    <property type="entry name" value="HFD_NFYC-like"/>
    <property type="match status" value="1"/>
</dbReference>
<comment type="similarity">
    <text evidence="6">Belongs to the NFYC/HAP5 subunit family.</text>
</comment>
<feature type="compositionally biased region" description="Low complexity" evidence="7">
    <location>
        <begin position="210"/>
        <end position="237"/>
    </location>
</feature>
<keyword evidence="4" id="KW-0804">Transcription</keyword>
<dbReference type="InterPro" id="IPR003958">
    <property type="entry name" value="CBFA_NFYB_domain"/>
</dbReference>
<keyword evidence="2" id="KW-0805">Transcription regulation</keyword>
<feature type="compositionally biased region" description="Polar residues" evidence="7">
    <location>
        <begin position="248"/>
        <end position="268"/>
    </location>
</feature>
<evidence type="ECO:0000256" key="6">
    <source>
        <dbReference type="ARBA" id="ARBA00038129"/>
    </source>
</evidence>
<feature type="compositionally biased region" description="Low complexity" evidence="7">
    <location>
        <begin position="1"/>
        <end position="24"/>
    </location>
</feature>
<feature type="region of interest" description="Disordered" evidence="7">
    <location>
        <begin position="210"/>
        <end position="286"/>
    </location>
</feature>
<gene>
    <name evidence="9" type="ORF">WJX84_001295</name>
</gene>
<accession>A0AAW1T100</accession>
<evidence type="ECO:0000256" key="5">
    <source>
        <dbReference type="ARBA" id="ARBA00023242"/>
    </source>
</evidence>
<evidence type="ECO:0000313" key="10">
    <source>
        <dbReference type="Proteomes" id="UP001485043"/>
    </source>
</evidence>
<dbReference type="GO" id="GO:0005634">
    <property type="term" value="C:nucleus"/>
    <property type="evidence" value="ECO:0007669"/>
    <property type="project" value="UniProtKB-SubCell"/>
</dbReference>
<evidence type="ECO:0000259" key="8">
    <source>
        <dbReference type="Pfam" id="PF00808"/>
    </source>
</evidence>
<name>A0AAW1T100_9CHLO</name>
<evidence type="ECO:0000313" key="9">
    <source>
        <dbReference type="EMBL" id="KAK9863003.1"/>
    </source>
</evidence>
<feature type="region of interest" description="Disordered" evidence="7">
    <location>
        <begin position="391"/>
        <end position="414"/>
    </location>
</feature>
<dbReference type="PANTHER" id="PTHR10252:SF8">
    <property type="entry name" value="NUCLEAR TRANSCRIPTION FACTOR Y SUBUNIT GAMMA"/>
    <property type="match status" value="1"/>
</dbReference>
<dbReference type="InterPro" id="IPR050568">
    <property type="entry name" value="Transcr_DNA_Rep_Reg"/>
</dbReference>
<dbReference type="PANTHER" id="PTHR10252">
    <property type="entry name" value="HISTONE-LIKE TRANSCRIPTION FACTOR CCAAT-RELATED"/>
    <property type="match status" value="1"/>
</dbReference>